<dbReference type="PANTHER" id="PTHR10496">
    <property type="entry name" value="40S RIBOSOMAL PROTEIN S24"/>
    <property type="match status" value="1"/>
</dbReference>
<dbReference type="HAMAP" id="MF_00545">
    <property type="entry name" value="Ribosomal_eS24"/>
    <property type="match status" value="1"/>
</dbReference>
<feature type="region of interest" description="Disordered" evidence="5">
    <location>
        <begin position="98"/>
        <end position="118"/>
    </location>
</feature>
<evidence type="ECO:0000256" key="4">
    <source>
        <dbReference type="ARBA" id="ARBA00035458"/>
    </source>
</evidence>
<evidence type="ECO:0000256" key="1">
    <source>
        <dbReference type="ARBA" id="ARBA00022980"/>
    </source>
</evidence>
<keyword evidence="2" id="KW-0687">Ribonucleoprotein</keyword>
<evidence type="ECO:0000256" key="3">
    <source>
        <dbReference type="ARBA" id="ARBA00035149"/>
    </source>
</evidence>
<accession>A0A0C2MB97</accession>
<evidence type="ECO:0000313" key="7">
    <source>
        <dbReference type="Proteomes" id="UP000031668"/>
    </source>
</evidence>
<gene>
    <name evidence="6" type="ORF">RF11_02624</name>
</gene>
<keyword evidence="7" id="KW-1185">Reference proteome</keyword>
<evidence type="ECO:0000256" key="5">
    <source>
        <dbReference type="SAM" id="MobiDB-lite"/>
    </source>
</evidence>
<dbReference type="GO" id="GO:0006412">
    <property type="term" value="P:translation"/>
    <property type="evidence" value="ECO:0007669"/>
    <property type="project" value="InterPro"/>
</dbReference>
<dbReference type="AlphaFoldDB" id="A0A0C2MB97"/>
<dbReference type="InterPro" id="IPR012678">
    <property type="entry name" value="Ribosomal_uL23/eL15/eS24_sf"/>
</dbReference>
<dbReference type="OrthoDB" id="5571754at2759"/>
<evidence type="ECO:0000313" key="6">
    <source>
        <dbReference type="EMBL" id="KII64266.1"/>
    </source>
</evidence>
<dbReference type="Gene3D" id="3.30.70.3370">
    <property type="match status" value="1"/>
</dbReference>
<dbReference type="GO" id="GO:0005840">
    <property type="term" value="C:ribosome"/>
    <property type="evidence" value="ECO:0007669"/>
    <property type="project" value="UniProtKB-KW"/>
</dbReference>
<dbReference type="GO" id="GO:0003735">
    <property type="term" value="F:structural constituent of ribosome"/>
    <property type="evidence" value="ECO:0007669"/>
    <property type="project" value="InterPro"/>
</dbReference>
<evidence type="ECO:0000256" key="2">
    <source>
        <dbReference type="ARBA" id="ARBA00023274"/>
    </source>
</evidence>
<dbReference type="OMA" id="RKPRERC"/>
<dbReference type="EMBL" id="JWZT01004360">
    <property type="protein sequence ID" value="KII64266.1"/>
    <property type="molecule type" value="Genomic_DNA"/>
</dbReference>
<name>A0A0C2MB97_THEKT</name>
<dbReference type="SUPFAM" id="SSF54189">
    <property type="entry name" value="Ribosomal proteins S24e, L23 and L15e"/>
    <property type="match status" value="1"/>
</dbReference>
<reference evidence="6 7" key="1">
    <citation type="journal article" date="2014" name="Genome Biol. Evol.">
        <title>The genome of the myxosporean Thelohanellus kitauei shows adaptations to nutrient acquisition within its fish host.</title>
        <authorList>
            <person name="Yang Y."/>
            <person name="Xiong J."/>
            <person name="Zhou Z."/>
            <person name="Huo F."/>
            <person name="Miao W."/>
            <person name="Ran C."/>
            <person name="Liu Y."/>
            <person name="Zhang J."/>
            <person name="Feng J."/>
            <person name="Wang M."/>
            <person name="Wang M."/>
            <person name="Wang L."/>
            <person name="Yao B."/>
        </authorList>
    </citation>
    <scope>NUCLEOTIDE SEQUENCE [LARGE SCALE GENOMIC DNA]</scope>
    <source>
        <strain evidence="6">Wuqing</strain>
    </source>
</reference>
<comment type="caution">
    <text evidence="6">The sequence shown here is derived from an EMBL/GenBank/DDBJ whole genome shotgun (WGS) entry which is preliminary data.</text>
</comment>
<proteinExistence type="inferred from homology"/>
<dbReference type="InterPro" id="IPR053709">
    <property type="entry name" value="eRP_eS24_sf"/>
</dbReference>
<dbReference type="InterPro" id="IPR001976">
    <property type="entry name" value="Ribosomal_eS24"/>
</dbReference>
<dbReference type="GO" id="GO:1990904">
    <property type="term" value="C:ribonucleoprotein complex"/>
    <property type="evidence" value="ECO:0007669"/>
    <property type="project" value="UniProtKB-KW"/>
</dbReference>
<keyword evidence="1 6" id="KW-0689">Ribosomal protein</keyword>
<protein>
    <recommendedName>
        <fullName evidence="3">Small ribosomal subunit protein eS24</fullName>
    </recommendedName>
    <alternativeName>
        <fullName evidence="4">40S ribosomal protein S24</fullName>
    </alternativeName>
</protein>
<dbReference type="Pfam" id="PF01282">
    <property type="entry name" value="Ribosomal_S24e"/>
    <property type="match status" value="1"/>
</dbReference>
<sequence>MTESLVTLRTRKFMTNPLLGRKQMVVDVIHPNRKSVSRADVQKQLSKIYKVDEERVVCYKMHIAFGGGKSTGLALIYDDIAKLKQFEPKYRQIRKGLLPKKTGGRKARKEKKNKLKKFRGLSKKKIARLAVKKQNRNK</sequence>
<organism evidence="6 7">
    <name type="scientific">Thelohanellus kitauei</name>
    <name type="common">Myxosporean</name>
    <dbReference type="NCBI Taxonomy" id="669202"/>
    <lineage>
        <taxon>Eukaryota</taxon>
        <taxon>Metazoa</taxon>
        <taxon>Cnidaria</taxon>
        <taxon>Myxozoa</taxon>
        <taxon>Myxosporea</taxon>
        <taxon>Bivalvulida</taxon>
        <taxon>Platysporina</taxon>
        <taxon>Myxobolidae</taxon>
        <taxon>Thelohanellus</taxon>
    </lineage>
</organism>
<dbReference type="Proteomes" id="UP000031668">
    <property type="component" value="Unassembled WGS sequence"/>
</dbReference>